<evidence type="ECO:0000256" key="6">
    <source>
        <dbReference type="ARBA" id="ARBA00022692"/>
    </source>
</evidence>
<keyword evidence="10" id="KW-1133">Transmembrane helix</keyword>
<evidence type="ECO:0000256" key="2">
    <source>
        <dbReference type="ARBA" id="ARBA00004141"/>
    </source>
</evidence>
<evidence type="ECO:0000256" key="3">
    <source>
        <dbReference type="ARBA" id="ARBA00012438"/>
    </source>
</evidence>
<dbReference type="NCBIfam" id="TIGR00229">
    <property type="entry name" value="sensory_box"/>
    <property type="match status" value="2"/>
</dbReference>
<dbReference type="SUPFAM" id="SSF55781">
    <property type="entry name" value="GAF domain-like"/>
    <property type="match status" value="1"/>
</dbReference>
<dbReference type="SUPFAM" id="SSF55785">
    <property type="entry name" value="PYP-like sensor domain (PAS domain)"/>
    <property type="match status" value="2"/>
</dbReference>
<dbReference type="InterPro" id="IPR000014">
    <property type="entry name" value="PAS"/>
</dbReference>
<dbReference type="GO" id="GO:0000155">
    <property type="term" value="F:phosphorelay sensor kinase activity"/>
    <property type="evidence" value="ECO:0007669"/>
    <property type="project" value="InterPro"/>
</dbReference>
<dbReference type="SMART" id="SM00388">
    <property type="entry name" value="HisKA"/>
    <property type="match status" value="1"/>
</dbReference>
<accession>A0A4Y5T0F6</accession>
<dbReference type="Gene3D" id="1.10.287.130">
    <property type="match status" value="1"/>
</dbReference>
<evidence type="ECO:0000256" key="10">
    <source>
        <dbReference type="ARBA" id="ARBA00022989"/>
    </source>
</evidence>
<evidence type="ECO:0000256" key="7">
    <source>
        <dbReference type="ARBA" id="ARBA00022741"/>
    </source>
</evidence>
<evidence type="ECO:0000313" key="17">
    <source>
        <dbReference type="EMBL" id="QDA77040.1"/>
    </source>
</evidence>
<dbReference type="CDD" id="cd00130">
    <property type="entry name" value="PAS"/>
    <property type="match status" value="2"/>
</dbReference>
<dbReference type="InterPro" id="IPR036890">
    <property type="entry name" value="HATPase_C_sf"/>
</dbReference>
<evidence type="ECO:0000259" key="14">
    <source>
        <dbReference type="PROSITE" id="PS50109"/>
    </source>
</evidence>
<dbReference type="InterPro" id="IPR050351">
    <property type="entry name" value="BphY/WalK/GraS-like"/>
</dbReference>
<comment type="catalytic activity">
    <reaction evidence="1">
        <text>ATP + protein L-histidine = ADP + protein N-phospho-L-histidine.</text>
        <dbReference type="EC" id="2.7.13.3"/>
    </reaction>
</comment>
<dbReference type="InterPro" id="IPR013656">
    <property type="entry name" value="PAS_4"/>
</dbReference>
<feature type="domain" description="PAC" evidence="16">
    <location>
        <begin position="428"/>
        <end position="480"/>
    </location>
</feature>
<name>A0A4Y5T0F6_9BACT</name>
<keyword evidence="9" id="KW-0067">ATP-binding</keyword>
<dbReference type="InterPro" id="IPR036097">
    <property type="entry name" value="HisK_dim/P_sf"/>
</dbReference>
<evidence type="ECO:0000259" key="15">
    <source>
        <dbReference type="PROSITE" id="PS50112"/>
    </source>
</evidence>
<evidence type="ECO:0000256" key="8">
    <source>
        <dbReference type="ARBA" id="ARBA00022777"/>
    </source>
</evidence>
<evidence type="ECO:0000256" key="13">
    <source>
        <dbReference type="SAM" id="Coils"/>
    </source>
</evidence>
<dbReference type="CDD" id="cd00082">
    <property type="entry name" value="HisKA"/>
    <property type="match status" value="1"/>
</dbReference>
<dbReference type="GO" id="GO:0007234">
    <property type="term" value="P:osmosensory signaling via phosphorelay pathway"/>
    <property type="evidence" value="ECO:0007669"/>
    <property type="project" value="TreeGrafter"/>
</dbReference>
<dbReference type="Gene3D" id="3.30.450.40">
    <property type="match status" value="1"/>
</dbReference>
<keyword evidence="4" id="KW-0597">Phosphoprotein</keyword>
<dbReference type="SMART" id="SM00387">
    <property type="entry name" value="HATPase_c"/>
    <property type="match status" value="1"/>
</dbReference>
<dbReference type="Pfam" id="PF02518">
    <property type="entry name" value="HATPase_c"/>
    <property type="match status" value="1"/>
</dbReference>
<keyword evidence="5" id="KW-0808">Transferase</keyword>
<reference evidence="17" key="1">
    <citation type="journal article" date="2019" name="Org. Lett.">
        <title>Two Biosynthetic Pathways in Jahnella thaxteri for Thaxteramides, Distinct Types of Lipopeptides.</title>
        <authorList>
            <person name="Oueis E."/>
            <person name="Klefisch T."/>
            <person name="Zaburannyi N."/>
            <person name="Garcia R."/>
            <person name="Plaza A."/>
            <person name="Muller R."/>
        </authorList>
    </citation>
    <scope>NUCLEOTIDE SEQUENCE</scope>
    <source>
        <strain evidence="17">MSr9139</strain>
    </source>
</reference>
<sequence length="723" mass="80670">MDDHAETRDQEQIRLLDEELRAVRDERDRLRRELAAERERCEAVQETRARLRLLSEVSAALAESIHYEVTLRTVARLATTHLADYAMLDLLEEDGQLRRLELSARDPARLDLLRRAMSYPPLVGSASPVARALEGRRPILVREVSEGWLDAAARDEEHRAILDALAPRSLMLVPLVVHGRSFGILNLVIAHPARRYDERDLAVAEEIGRRAAFALENARLYRDAQRAEAEARALAERLARTVEILEHGDACFVLDKEWRFVLVNENQERLSRMPRAETLGKSFWELFPPAMKMRYWTEYHRVRDERVPCEFEEYYPPYDIWTNVTAYPTREGGIAVFFRDTTAQRKAEQRRLETEGRLQAILDHTPAAIYLKDLEGRYLLVNPGWERFTGMRHAEAVGRSDIELFPPAFAEQVRANDARVAALGESVAIEEVGTIGGDGRLRAFFSVKFPLRDPAGALIALGGISLDITDRKRMEEALRETVELLRQEVEVREMLMGVLAHDLRNSLGSVTFSAAALLQRPDLPEGMVRSVQRVASSGRRMEGLIYQLLDFTRARSGGGMPIDRRPANLHEICRVVVEEIETANPGRRVALGAVGDGAGAWDPDRLGQVASNLVGNAVTYSPLDSPVEVRVEGAGDRVILSVHNQGPPIPPDVLPTLFDPFRRGRHARSGQASAGLGLGLYITDQIVRAHGGAIEVRSEAGAGTTFTVTLPREPAPAAGGERG</sequence>
<dbReference type="PROSITE" id="PS50113">
    <property type="entry name" value="PAC"/>
    <property type="match status" value="1"/>
</dbReference>
<dbReference type="PANTHER" id="PTHR42878">
    <property type="entry name" value="TWO-COMPONENT HISTIDINE KINASE"/>
    <property type="match status" value="1"/>
</dbReference>
<dbReference type="InterPro" id="IPR003594">
    <property type="entry name" value="HATPase_dom"/>
</dbReference>
<dbReference type="InterPro" id="IPR005467">
    <property type="entry name" value="His_kinase_dom"/>
</dbReference>
<dbReference type="InterPro" id="IPR003018">
    <property type="entry name" value="GAF"/>
</dbReference>
<dbReference type="FunFam" id="3.30.565.10:FF:000006">
    <property type="entry name" value="Sensor histidine kinase WalK"/>
    <property type="match status" value="1"/>
</dbReference>
<comment type="subcellular location">
    <subcellularLocation>
        <location evidence="2">Membrane</location>
        <topology evidence="2">Multi-pass membrane protein</topology>
    </subcellularLocation>
</comment>
<dbReference type="Pfam" id="PF00512">
    <property type="entry name" value="HisKA"/>
    <property type="match status" value="1"/>
</dbReference>
<dbReference type="InterPro" id="IPR004358">
    <property type="entry name" value="Sig_transdc_His_kin-like_C"/>
</dbReference>
<evidence type="ECO:0000259" key="16">
    <source>
        <dbReference type="PROSITE" id="PS50113"/>
    </source>
</evidence>
<dbReference type="PANTHER" id="PTHR42878:SF7">
    <property type="entry name" value="SENSOR HISTIDINE KINASE GLRK"/>
    <property type="match status" value="1"/>
</dbReference>
<keyword evidence="6" id="KW-0812">Transmembrane</keyword>
<proteinExistence type="predicted"/>
<evidence type="ECO:0000256" key="5">
    <source>
        <dbReference type="ARBA" id="ARBA00022679"/>
    </source>
</evidence>
<evidence type="ECO:0000256" key="11">
    <source>
        <dbReference type="ARBA" id="ARBA00023012"/>
    </source>
</evidence>
<dbReference type="InterPro" id="IPR035965">
    <property type="entry name" value="PAS-like_dom_sf"/>
</dbReference>
<keyword evidence="13" id="KW-0175">Coiled coil</keyword>
<dbReference type="InterPro" id="IPR000700">
    <property type="entry name" value="PAS-assoc_C"/>
</dbReference>
<keyword evidence="7" id="KW-0547">Nucleotide-binding</keyword>
<dbReference type="InterPro" id="IPR029016">
    <property type="entry name" value="GAF-like_dom_sf"/>
</dbReference>
<dbReference type="PROSITE" id="PS50109">
    <property type="entry name" value="HIS_KIN"/>
    <property type="match status" value="1"/>
</dbReference>
<dbReference type="Gene3D" id="3.30.450.20">
    <property type="entry name" value="PAS domain"/>
    <property type="match status" value="2"/>
</dbReference>
<evidence type="ECO:0000256" key="4">
    <source>
        <dbReference type="ARBA" id="ARBA00022553"/>
    </source>
</evidence>
<protein>
    <recommendedName>
        <fullName evidence="3">histidine kinase</fullName>
        <ecNumber evidence="3">2.7.13.3</ecNumber>
    </recommendedName>
</protein>
<dbReference type="EC" id="2.7.13.3" evidence="3"/>
<evidence type="ECO:0000256" key="12">
    <source>
        <dbReference type="ARBA" id="ARBA00023136"/>
    </source>
</evidence>
<dbReference type="Pfam" id="PF08448">
    <property type="entry name" value="PAS_4"/>
    <property type="match status" value="2"/>
</dbReference>
<dbReference type="SUPFAM" id="SSF47384">
    <property type="entry name" value="Homodimeric domain of signal transducing histidine kinase"/>
    <property type="match status" value="1"/>
</dbReference>
<feature type="coiled-coil region" evidence="13">
    <location>
        <begin position="13"/>
        <end position="47"/>
    </location>
</feature>
<dbReference type="SUPFAM" id="SSF55874">
    <property type="entry name" value="ATPase domain of HSP90 chaperone/DNA topoisomerase II/histidine kinase"/>
    <property type="match status" value="1"/>
</dbReference>
<dbReference type="GO" id="GO:0005524">
    <property type="term" value="F:ATP binding"/>
    <property type="evidence" value="ECO:0007669"/>
    <property type="project" value="UniProtKB-KW"/>
</dbReference>
<dbReference type="AlphaFoldDB" id="A0A4Y5T0F6"/>
<dbReference type="SMART" id="SM00065">
    <property type="entry name" value="GAF"/>
    <property type="match status" value="1"/>
</dbReference>
<keyword evidence="8 17" id="KW-0418">Kinase</keyword>
<keyword evidence="12" id="KW-0472">Membrane</keyword>
<dbReference type="CDD" id="cd00075">
    <property type="entry name" value="HATPase"/>
    <property type="match status" value="1"/>
</dbReference>
<dbReference type="PRINTS" id="PR00344">
    <property type="entry name" value="BCTRLSENSOR"/>
</dbReference>
<feature type="domain" description="PAS" evidence="15">
    <location>
        <begin position="354"/>
        <end position="407"/>
    </location>
</feature>
<organism evidence="17">
    <name type="scientific">Jahnella sp. MSr9139</name>
    <dbReference type="NCBI Taxonomy" id="1434086"/>
    <lineage>
        <taxon>Bacteria</taxon>
        <taxon>Pseudomonadati</taxon>
        <taxon>Myxococcota</taxon>
        <taxon>Polyangia</taxon>
        <taxon>Polyangiales</taxon>
        <taxon>Polyangiaceae</taxon>
        <taxon>Jahnella</taxon>
    </lineage>
</organism>
<dbReference type="EMBL" id="MK551161">
    <property type="protein sequence ID" value="QDA77040.1"/>
    <property type="molecule type" value="Genomic_DNA"/>
</dbReference>
<dbReference type="SMART" id="SM00091">
    <property type="entry name" value="PAS"/>
    <property type="match status" value="2"/>
</dbReference>
<dbReference type="InterPro" id="IPR003661">
    <property type="entry name" value="HisK_dim/P_dom"/>
</dbReference>
<dbReference type="GO" id="GO:0000156">
    <property type="term" value="F:phosphorelay response regulator activity"/>
    <property type="evidence" value="ECO:0007669"/>
    <property type="project" value="TreeGrafter"/>
</dbReference>
<dbReference type="Pfam" id="PF13185">
    <property type="entry name" value="GAF_2"/>
    <property type="match status" value="1"/>
</dbReference>
<dbReference type="GO" id="GO:0016020">
    <property type="term" value="C:membrane"/>
    <property type="evidence" value="ECO:0007669"/>
    <property type="project" value="UniProtKB-SubCell"/>
</dbReference>
<dbReference type="GO" id="GO:0030295">
    <property type="term" value="F:protein kinase activator activity"/>
    <property type="evidence" value="ECO:0007669"/>
    <property type="project" value="TreeGrafter"/>
</dbReference>
<feature type="coiled-coil region" evidence="13">
    <location>
        <begin position="217"/>
        <end position="244"/>
    </location>
</feature>
<evidence type="ECO:0000256" key="9">
    <source>
        <dbReference type="ARBA" id="ARBA00022840"/>
    </source>
</evidence>
<feature type="domain" description="Histidine kinase" evidence="14">
    <location>
        <begin position="498"/>
        <end position="714"/>
    </location>
</feature>
<dbReference type="PROSITE" id="PS50112">
    <property type="entry name" value="PAS"/>
    <property type="match status" value="1"/>
</dbReference>
<evidence type="ECO:0000256" key="1">
    <source>
        <dbReference type="ARBA" id="ARBA00000085"/>
    </source>
</evidence>
<keyword evidence="11" id="KW-0902">Two-component regulatory system</keyword>
<dbReference type="Gene3D" id="3.30.565.10">
    <property type="entry name" value="Histidine kinase-like ATPase, C-terminal domain"/>
    <property type="match status" value="1"/>
</dbReference>